<feature type="region of interest" description="Disordered" evidence="1">
    <location>
        <begin position="1"/>
        <end position="24"/>
    </location>
</feature>
<dbReference type="GO" id="GO:0003676">
    <property type="term" value="F:nucleic acid binding"/>
    <property type="evidence" value="ECO:0007669"/>
    <property type="project" value="InterPro"/>
</dbReference>
<dbReference type="Gene3D" id="3.30.70.270">
    <property type="match status" value="1"/>
</dbReference>
<dbReference type="VEuPathDB" id="ToxoDB:EBH_0036590"/>
<dbReference type="SUPFAM" id="SSF56672">
    <property type="entry name" value="DNA/RNA polymerases"/>
    <property type="match status" value="1"/>
</dbReference>
<sequence>MTSKEAAAILRPPPERYKPHAEARKKVKIGAPLQQANADMESLRDPLKRFCLILALPKPADTTAVRMPQKWTHHNRILLVSNKLPAKSAIYRMTPDRLDFHKQEIAKVTANGWIGPKYSPICAPTIMVGIKGGPVAFQGNINAYLQNLIGLRATAYLDSVLTPSADPPSHAQCLWQRLSIFLARQFYPKFRKCMFAKRQLTYLRYSISAEGIGPALYRIKAIRVYPEAQENEIQARQLFSTVNYCRMFMGIDYTEVARTLVDLTAKVSHFVPAKKLYFAADTVEFLPDCLIRYNGFPEMLIPDCDPRLQSELWLQLFNRFDIKRAMSSSYHPQSDCQTERVSRTLELMEPTYIQSNEREWERLLPA</sequence>
<dbReference type="PROSITE" id="PS50994">
    <property type="entry name" value="INTEGRASE"/>
    <property type="match status" value="1"/>
</dbReference>
<dbReference type="OrthoDB" id="2013610at2759"/>
<dbReference type="InterPro" id="IPR001584">
    <property type="entry name" value="Integrase_cat-core"/>
</dbReference>
<dbReference type="EMBL" id="HG712436">
    <property type="protein sequence ID" value="CDJ50822.1"/>
    <property type="molecule type" value="Genomic_DNA"/>
</dbReference>
<evidence type="ECO:0000256" key="1">
    <source>
        <dbReference type="SAM" id="MobiDB-lite"/>
    </source>
</evidence>
<dbReference type="GO" id="GO:0015074">
    <property type="term" value="P:DNA integration"/>
    <property type="evidence" value="ECO:0007669"/>
    <property type="project" value="InterPro"/>
</dbReference>
<organism evidence="3 4">
    <name type="scientific">Eimeria brunetti</name>
    <dbReference type="NCBI Taxonomy" id="51314"/>
    <lineage>
        <taxon>Eukaryota</taxon>
        <taxon>Sar</taxon>
        <taxon>Alveolata</taxon>
        <taxon>Apicomplexa</taxon>
        <taxon>Conoidasida</taxon>
        <taxon>Coccidia</taxon>
        <taxon>Eucoccidiorida</taxon>
        <taxon>Eimeriorina</taxon>
        <taxon>Eimeriidae</taxon>
        <taxon>Eimeria</taxon>
    </lineage>
</organism>
<evidence type="ECO:0000313" key="3">
    <source>
        <dbReference type="EMBL" id="CDJ50822.1"/>
    </source>
</evidence>
<dbReference type="InterPro" id="IPR012337">
    <property type="entry name" value="RNaseH-like_sf"/>
</dbReference>
<feature type="compositionally biased region" description="Basic and acidic residues" evidence="1">
    <location>
        <begin position="13"/>
        <end position="24"/>
    </location>
</feature>
<keyword evidence="4" id="KW-1185">Reference proteome</keyword>
<protein>
    <submittedName>
        <fullName evidence="3">Polyprotein, related</fullName>
    </submittedName>
</protein>
<dbReference type="PANTHER" id="PTHR37984">
    <property type="entry name" value="PROTEIN CBG26694"/>
    <property type="match status" value="1"/>
</dbReference>
<dbReference type="PANTHER" id="PTHR37984:SF5">
    <property type="entry name" value="PROTEIN NYNRIN-LIKE"/>
    <property type="match status" value="1"/>
</dbReference>
<dbReference type="InterPro" id="IPR036397">
    <property type="entry name" value="RNaseH_sf"/>
</dbReference>
<dbReference type="Proteomes" id="UP000030750">
    <property type="component" value="Unassembled WGS sequence"/>
</dbReference>
<feature type="domain" description="Integrase catalytic" evidence="2">
    <location>
        <begin position="222"/>
        <end position="366"/>
    </location>
</feature>
<dbReference type="InterPro" id="IPR043128">
    <property type="entry name" value="Rev_trsase/Diguanyl_cyclase"/>
</dbReference>
<accession>U6LKE5</accession>
<reference evidence="3" key="1">
    <citation type="submission" date="2013-10" db="EMBL/GenBank/DDBJ databases">
        <title>Genomic analysis of the causative agents of coccidiosis in chickens.</title>
        <authorList>
            <person name="Reid A.J."/>
            <person name="Blake D."/>
            <person name="Billington K."/>
            <person name="Browne H."/>
            <person name="Dunn M."/>
            <person name="Hung S."/>
            <person name="Kawahara F."/>
            <person name="Miranda-Saavedra D."/>
            <person name="Mourier T."/>
            <person name="Nagra H."/>
            <person name="Otto T.D."/>
            <person name="Rawlings N."/>
            <person name="Sanchez A."/>
            <person name="Sanders M."/>
            <person name="Subramaniam C."/>
            <person name="Tay Y."/>
            <person name="Dear P."/>
            <person name="Doerig C."/>
            <person name="Gruber A."/>
            <person name="Parkinson J."/>
            <person name="Shirley M."/>
            <person name="Wan K.L."/>
            <person name="Berriman M."/>
            <person name="Tomley F."/>
            <person name="Pain A."/>
        </authorList>
    </citation>
    <scope>NUCLEOTIDE SEQUENCE [LARGE SCALE GENOMIC DNA]</scope>
    <source>
        <strain evidence="3">Houghton</strain>
    </source>
</reference>
<evidence type="ECO:0000313" key="4">
    <source>
        <dbReference type="Proteomes" id="UP000030750"/>
    </source>
</evidence>
<dbReference type="InterPro" id="IPR050951">
    <property type="entry name" value="Retrovirus_Pol_polyprotein"/>
</dbReference>
<name>U6LKE5_9EIME</name>
<proteinExistence type="predicted"/>
<dbReference type="SUPFAM" id="SSF53098">
    <property type="entry name" value="Ribonuclease H-like"/>
    <property type="match status" value="1"/>
</dbReference>
<gene>
    <name evidence="3" type="ORF">EBH_0036590</name>
</gene>
<evidence type="ECO:0000259" key="2">
    <source>
        <dbReference type="PROSITE" id="PS50994"/>
    </source>
</evidence>
<dbReference type="AlphaFoldDB" id="U6LKE5"/>
<dbReference type="Gene3D" id="3.30.420.10">
    <property type="entry name" value="Ribonuclease H-like superfamily/Ribonuclease H"/>
    <property type="match status" value="1"/>
</dbReference>
<dbReference type="InterPro" id="IPR043502">
    <property type="entry name" value="DNA/RNA_pol_sf"/>
</dbReference>
<reference evidence="3" key="2">
    <citation type="submission" date="2013-10" db="EMBL/GenBank/DDBJ databases">
        <authorList>
            <person name="Aslett M."/>
        </authorList>
    </citation>
    <scope>NUCLEOTIDE SEQUENCE [LARGE SCALE GENOMIC DNA]</scope>
    <source>
        <strain evidence="3">Houghton</strain>
    </source>
</reference>